<dbReference type="InterPro" id="IPR008613">
    <property type="entry name" value="Excalibur_Ca-bd_domain"/>
</dbReference>
<evidence type="ECO:0000313" key="3">
    <source>
        <dbReference type="EMBL" id="MBB3326368.1"/>
    </source>
</evidence>
<name>A0A7W5JU72_9ACTN</name>
<feature type="chain" id="PRO_5031053778" description="Excalibur calcium-binding domain-containing protein" evidence="1">
    <location>
        <begin position="28"/>
        <end position="299"/>
    </location>
</feature>
<gene>
    <name evidence="3" type="ORF">FHX39_001312</name>
</gene>
<keyword evidence="4" id="KW-1185">Reference proteome</keyword>
<evidence type="ECO:0000259" key="2">
    <source>
        <dbReference type="SMART" id="SM00894"/>
    </source>
</evidence>
<organism evidence="3 4">
    <name type="scientific">Microlunatus antarcticus</name>
    <dbReference type="NCBI Taxonomy" id="53388"/>
    <lineage>
        <taxon>Bacteria</taxon>
        <taxon>Bacillati</taxon>
        <taxon>Actinomycetota</taxon>
        <taxon>Actinomycetes</taxon>
        <taxon>Propionibacteriales</taxon>
        <taxon>Propionibacteriaceae</taxon>
        <taxon>Microlunatus</taxon>
    </lineage>
</organism>
<dbReference type="SMART" id="SM00894">
    <property type="entry name" value="Excalibur"/>
    <property type="match status" value="1"/>
</dbReference>
<dbReference type="RefSeq" id="WP_183337327.1">
    <property type="nucleotide sequence ID" value="NZ_JACHZG010000001.1"/>
</dbReference>
<dbReference type="EMBL" id="JACHZG010000001">
    <property type="protein sequence ID" value="MBB3326368.1"/>
    <property type="molecule type" value="Genomic_DNA"/>
</dbReference>
<evidence type="ECO:0000256" key="1">
    <source>
        <dbReference type="SAM" id="SignalP"/>
    </source>
</evidence>
<sequence length="299" mass="31701">MFKRPALSAVLAAAALALVMVPSTATAAPSPGPHEPAFIATEEAPYIQDTRVAGVSLRYTCYGPGTVINVSLTVEGVEAKGSAPVVCHGDTDAPVGVRLDVPKGSSGFPVGTWNAVLVTTIPDQVTQALFQQVTVPAPLLKTVKLTINASPEKVAQGKRITVKGTIERDGKRWPQAQADLRFKVDGGNYLYVRTVTADDKGVLKTTLPSTTSGSFRYAFTGSPTLAEATSHGDHIVVKKLKPKSYASCSALNEIYAYGVGRAGGREKGLGVNNWTRDTNTYKKNKKLDPDEDGVACEKR</sequence>
<reference evidence="3 4" key="1">
    <citation type="submission" date="2020-08" db="EMBL/GenBank/DDBJ databases">
        <title>Sequencing the genomes of 1000 actinobacteria strains.</title>
        <authorList>
            <person name="Klenk H.-P."/>
        </authorList>
    </citation>
    <scope>NUCLEOTIDE SEQUENCE [LARGE SCALE GENOMIC DNA]</scope>
    <source>
        <strain evidence="3 4">DSM 11053</strain>
    </source>
</reference>
<proteinExistence type="predicted"/>
<dbReference type="Pfam" id="PF05901">
    <property type="entry name" value="Excalibur"/>
    <property type="match status" value="1"/>
</dbReference>
<dbReference type="AlphaFoldDB" id="A0A7W5JU72"/>
<accession>A0A7W5JU72</accession>
<keyword evidence="1" id="KW-0732">Signal</keyword>
<dbReference type="Proteomes" id="UP000565572">
    <property type="component" value="Unassembled WGS sequence"/>
</dbReference>
<feature type="domain" description="Excalibur calcium-binding" evidence="2">
    <location>
        <begin position="244"/>
        <end position="297"/>
    </location>
</feature>
<feature type="signal peptide" evidence="1">
    <location>
        <begin position="1"/>
        <end position="27"/>
    </location>
</feature>
<comment type="caution">
    <text evidence="3">The sequence shown here is derived from an EMBL/GenBank/DDBJ whole genome shotgun (WGS) entry which is preliminary data.</text>
</comment>
<evidence type="ECO:0000313" key="4">
    <source>
        <dbReference type="Proteomes" id="UP000565572"/>
    </source>
</evidence>
<protein>
    <recommendedName>
        <fullName evidence="2">Excalibur calcium-binding domain-containing protein</fullName>
    </recommendedName>
</protein>